<gene>
    <name evidence="5" type="ORF">COV24_04130</name>
</gene>
<dbReference type="Gene3D" id="1.10.3290.10">
    <property type="entry name" value="Fido-like domain"/>
    <property type="match status" value="1"/>
</dbReference>
<feature type="active site" evidence="1">
    <location>
        <position position="178"/>
    </location>
</feature>
<dbReference type="AlphaFoldDB" id="A0A2H0RB00"/>
<feature type="site" description="Important for autoinhibition of adenylyltransferase activity" evidence="3">
    <location>
        <position position="56"/>
    </location>
</feature>
<reference evidence="5 6" key="1">
    <citation type="submission" date="2017-09" db="EMBL/GenBank/DDBJ databases">
        <title>Depth-based differentiation of microbial function through sediment-hosted aquifers and enrichment of novel symbionts in the deep terrestrial subsurface.</title>
        <authorList>
            <person name="Probst A.J."/>
            <person name="Ladd B."/>
            <person name="Jarett J.K."/>
            <person name="Geller-Mcgrath D.E."/>
            <person name="Sieber C.M."/>
            <person name="Emerson J.B."/>
            <person name="Anantharaman K."/>
            <person name="Thomas B.C."/>
            <person name="Malmstrom R."/>
            <person name="Stieglmeier M."/>
            <person name="Klingl A."/>
            <person name="Woyke T."/>
            <person name="Ryan C.M."/>
            <person name="Banfield J.F."/>
        </authorList>
    </citation>
    <scope>NUCLEOTIDE SEQUENCE [LARGE SCALE GENOMIC DNA]</scope>
    <source>
        <strain evidence="5">CG10_big_fil_rev_8_21_14_0_10_32_10</strain>
    </source>
</reference>
<evidence type="ECO:0000256" key="1">
    <source>
        <dbReference type="PIRSR" id="PIRSR640198-1"/>
    </source>
</evidence>
<dbReference type="InterPro" id="IPR036390">
    <property type="entry name" value="WH_DNA-bd_sf"/>
</dbReference>
<dbReference type="InterPro" id="IPR003812">
    <property type="entry name" value="Fido"/>
</dbReference>
<proteinExistence type="predicted"/>
<dbReference type="EMBL" id="PCXU01000035">
    <property type="protein sequence ID" value="PIR43204.1"/>
    <property type="molecule type" value="Genomic_DNA"/>
</dbReference>
<evidence type="ECO:0000256" key="2">
    <source>
        <dbReference type="PIRSR" id="PIRSR640198-2"/>
    </source>
</evidence>
<evidence type="ECO:0000313" key="6">
    <source>
        <dbReference type="Proteomes" id="UP000230214"/>
    </source>
</evidence>
<feature type="binding site" evidence="2">
    <location>
        <begin position="220"/>
        <end position="221"/>
    </location>
    <ligand>
        <name>ATP</name>
        <dbReference type="ChEBI" id="CHEBI:30616"/>
    </ligand>
</feature>
<organism evidence="5 6">
    <name type="scientific">candidate division WWE3 bacterium CG10_big_fil_rev_8_21_14_0_10_32_10</name>
    <dbReference type="NCBI Taxonomy" id="1975090"/>
    <lineage>
        <taxon>Bacteria</taxon>
        <taxon>Katanobacteria</taxon>
    </lineage>
</organism>
<dbReference type="PANTHER" id="PTHR13504">
    <property type="entry name" value="FIDO DOMAIN-CONTAINING PROTEIN DDB_G0283145"/>
    <property type="match status" value="1"/>
</dbReference>
<accession>A0A2H0RB00</accession>
<dbReference type="SUPFAM" id="SSF46785">
    <property type="entry name" value="Winged helix' DNA-binding domain"/>
    <property type="match status" value="1"/>
</dbReference>
<feature type="binding site" evidence="2">
    <location>
        <begin position="182"/>
        <end position="189"/>
    </location>
    <ligand>
        <name>ATP</name>
        <dbReference type="ChEBI" id="CHEBI:30616"/>
    </ligand>
</feature>
<name>A0A2H0RB00_UNCKA</name>
<evidence type="ECO:0000259" key="4">
    <source>
        <dbReference type="PROSITE" id="PS51459"/>
    </source>
</evidence>
<keyword evidence="2" id="KW-0547">Nucleotide-binding</keyword>
<dbReference type="PANTHER" id="PTHR13504:SF38">
    <property type="entry name" value="FIDO DOMAIN-CONTAINING PROTEIN"/>
    <property type="match status" value="1"/>
</dbReference>
<dbReference type="GO" id="GO:0005524">
    <property type="term" value="F:ATP binding"/>
    <property type="evidence" value="ECO:0007669"/>
    <property type="project" value="UniProtKB-KW"/>
</dbReference>
<protein>
    <recommendedName>
        <fullName evidence="4">Fido domain-containing protein</fullName>
    </recommendedName>
</protein>
<keyword evidence="2" id="KW-0067">ATP-binding</keyword>
<dbReference type="Pfam" id="PF02661">
    <property type="entry name" value="Fic"/>
    <property type="match status" value="1"/>
</dbReference>
<feature type="domain" description="Fido" evidence="4">
    <location>
        <begin position="99"/>
        <end position="240"/>
    </location>
</feature>
<dbReference type="CDD" id="cd00090">
    <property type="entry name" value="HTH_ARSR"/>
    <property type="match status" value="1"/>
</dbReference>
<dbReference type="InterPro" id="IPR011991">
    <property type="entry name" value="ArsR-like_HTH"/>
</dbReference>
<dbReference type="Gene3D" id="1.10.10.10">
    <property type="entry name" value="Winged helix-like DNA-binding domain superfamily/Winged helix DNA-binding domain"/>
    <property type="match status" value="1"/>
</dbReference>
<evidence type="ECO:0000256" key="3">
    <source>
        <dbReference type="PIRSR" id="PIRSR640198-3"/>
    </source>
</evidence>
<sequence>MKLNYFYNNTRKIEELLKKIEVAKGILEYIPQLTHVENNLRRKSLLKSSVFSARIEGNKLTYDKVKHSNLNSKDLEKKEIQNILTALQWLYSKNSQKTLNKNLILNLHTKVMSGITKSGKFRNEFSGVFNSAGNVVYFAPPPNEVPNLILELINTTNKKHSSTPTKSAVFHFTFEKIHPFLDGNGRVGRLLSTFILKQKGYDFRGLISLEEYMDTNKQTYYDLLNIEKRDITQFVEFFLQGLVIQSEKVLEELKKTKYETEEDTLLPRRREILELIEDHKLVSFNFIKRRFLNVPNSTLHYDLKKLEDENFIKKIGETRGALYTSIN</sequence>
<dbReference type="SUPFAM" id="SSF140931">
    <property type="entry name" value="Fic-like"/>
    <property type="match status" value="1"/>
</dbReference>
<dbReference type="InterPro" id="IPR036388">
    <property type="entry name" value="WH-like_DNA-bd_sf"/>
</dbReference>
<dbReference type="Proteomes" id="UP000230214">
    <property type="component" value="Unassembled WGS sequence"/>
</dbReference>
<dbReference type="InterPro" id="IPR040198">
    <property type="entry name" value="Fido_containing"/>
</dbReference>
<dbReference type="InterPro" id="IPR036597">
    <property type="entry name" value="Fido-like_dom_sf"/>
</dbReference>
<dbReference type="PROSITE" id="PS51459">
    <property type="entry name" value="FIDO"/>
    <property type="match status" value="1"/>
</dbReference>
<evidence type="ECO:0000313" key="5">
    <source>
        <dbReference type="EMBL" id="PIR43204.1"/>
    </source>
</evidence>
<comment type="caution">
    <text evidence="5">The sequence shown here is derived from an EMBL/GenBank/DDBJ whole genome shotgun (WGS) entry which is preliminary data.</text>
</comment>